<feature type="compositionally biased region" description="Basic residues" evidence="1">
    <location>
        <begin position="106"/>
        <end position="119"/>
    </location>
</feature>
<evidence type="ECO:0000256" key="1">
    <source>
        <dbReference type="SAM" id="MobiDB-lite"/>
    </source>
</evidence>
<evidence type="ECO:0000313" key="3">
    <source>
        <dbReference type="Proteomes" id="UP000306918"/>
    </source>
</evidence>
<dbReference type="AlphaFoldDB" id="A0A4S8HX53"/>
<feature type="region of interest" description="Disordered" evidence="1">
    <location>
        <begin position="100"/>
        <end position="119"/>
    </location>
</feature>
<reference evidence="2 3" key="1">
    <citation type="submission" date="2019-04" db="EMBL/GenBank/DDBJ databases">
        <title>Niastella caeni sp. nov., isolated from activated sludge.</title>
        <authorList>
            <person name="Sheng M."/>
        </authorList>
    </citation>
    <scope>NUCLEOTIDE SEQUENCE [LARGE SCALE GENOMIC DNA]</scope>
    <source>
        <strain evidence="2 3">HX-2-15</strain>
    </source>
</reference>
<evidence type="ECO:0000313" key="2">
    <source>
        <dbReference type="EMBL" id="THU40220.1"/>
    </source>
</evidence>
<dbReference type="EMBL" id="STFF01000002">
    <property type="protein sequence ID" value="THU40220.1"/>
    <property type="molecule type" value="Genomic_DNA"/>
</dbReference>
<protein>
    <submittedName>
        <fullName evidence="2">Uncharacterized protein</fullName>
    </submittedName>
</protein>
<comment type="caution">
    <text evidence="2">The sequence shown here is derived from an EMBL/GenBank/DDBJ whole genome shotgun (WGS) entry which is preliminary data.</text>
</comment>
<dbReference type="OrthoDB" id="679100at2"/>
<sequence>MNPMAQQPENIALYEQQMKKGTLDPFPYDRLMIYYRKQKEYKKELQIINQAIKIFSDQLEKQAGQQIEAAKSRASIKRLSEKFSKLSGLVDKKGNPKYLPEPLAHWTKRKQTVQQKLKK</sequence>
<accession>A0A4S8HX53</accession>
<organism evidence="2 3">
    <name type="scientific">Niastella caeni</name>
    <dbReference type="NCBI Taxonomy" id="2569763"/>
    <lineage>
        <taxon>Bacteria</taxon>
        <taxon>Pseudomonadati</taxon>
        <taxon>Bacteroidota</taxon>
        <taxon>Chitinophagia</taxon>
        <taxon>Chitinophagales</taxon>
        <taxon>Chitinophagaceae</taxon>
        <taxon>Niastella</taxon>
    </lineage>
</organism>
<dbReference type="Proteomes" id="UP000306918">
    <property type="component" value="Unassembled WGS sequence"/>
</dbReference>
<keyword evidence="3" id="KW-1185">Reference proteome</keyword>
<name>A0A4S8HX53_9BACT</name>
<dbReference type="RefSeq" id="WP_136576974.1">
    <property type="nucleotide sequence ID" value="NZ_STFF01000002.1"/>
</dbReference>
<gene>
    <name evidence="2" type="ORF">FAM09_10130</name>
</gene>
<proteinExistence type="predicted"/>